<keyword evidence="2" id="KW-1133">Transmembrane helix</keyword>
<evidence type="ECO:0000313" key="6">
    <source>
        <dbReference type="RefSeq" id="XP_055363552.1"/>
    </source>
</evidence>
<dbReference type="RefSeq" id="XP_028999357.1">
    <property type="nucleotide sequence ID" value="XM_029143524.3"/>
</dbReference>
<name>A0A6P7LZI8_BETSP</name>
<dbReference type="PANTHER" id="PTHR45427:SF1">
    <property type="entry name" value="MUCIN-15"/>
    <property type="match status" value="1"/>
</dbReference>
<feature type="compositionally biased region" description="Low complexity" evidence="1">
    <location>
        <begin position="88"/>
        <end position="102"/>
    </location>
</feature>
<keyword evidence="3" id="KW-0732">Signal</keyword>
<feature type="compositionally biased region" description="Polar residues" evidence="1">
    <location>
        <begin position="55"/>
        <end position="64"/>
    </location>
</feature>
<dbReference type="OrthoDB" id="9950822at2759"/>
<evidence type="ECO:0000256" key="3">
    <source>
        <dbReference type="SAM" id="SignalP"/>
    </source>
</evidence>
<dbReference type="Proteomes" id="UP000515150">
    <property type="component" value="Chromosome 3"/>
</dbReference>
<feature type="transmembrane region" description="Helical" evidence="2">
    <location>
        <begin position="242"/>
        <end position="266"/>
    </location>
</feature>
<dbReference type="CTD" id="143662"/>
<dbReference type="GeneID" id="114851794"/>
<sequence length="325" mass="34358">MERLLKTAVWLLLFVQLAAQTTDSPGRTLDKAWLREPPRKLGRVNGTTEEEDASSMDSEGTSGFTVADPEEELNVIAQNSNTTDQEVAEATAPPAPTASVPANTSLVNGTKDHTSTAPPPTSDPETKNSTGLPDSQPTAVAPQANATRAPAFTNSTEPNGTRAATPEPNGTRAATPEPNGTRAATPEANGTSTPFPPETTAAGPWTSTPTSVDTPAKANKTDKDAALGERGFASEPPRNKRYAQWAAVLGTMLAVSVLGLVAYAVLRSRRHKGFSHRKLVEEYPSDPVLRLDNSEPLDLNFGGSAYYNAGLQGDSIQMTNFPGRH</sequence>
<evidence type="ECO:0000313" key="4">
    <source>
        <dbReference type="Proteomes" id="UP000515150"/>
    </source>
</evidence>
<protein>
    <submittedName>
        <fullName evidence="5 6">Mucin-15</fullName>
    </submittedName>
</protein>
<keyword evidence="2" id="KW-0812">Transmembrane</keyword>
<feature type="region of interest" description="Disordered" evidence="1">
    <location>
        <begin position="40"/>
        <end position="65"/>
    </location>
</feature>
<proteinExistence type="predicted"/>
<evidence type="ECO:0000313" key="5">
    <source>
        <dbReference type="RefSeq" id="XP_028999357.1"/>
    </source>
</evidence>
<evidence type="ECO:0000256" key="1">
    <source>
        <dbReference type="SAM" id="MobiDB-lite"/>
    </source>
</evidence>
<dbReference type="InParanoid" id="A0A6P7LZI8"/>
<dbReference type="AlphaFoldDB" id="A0A6P7LZI8"/>
<gene>
    <name evidence="5 6" type="primary">muc15</name>
</gene>
<keyword evidence="4" id="KW-1185">Reference proteome</keyword>
<dbReference type="KEGG" id="bspl:114851794"/>
<organism evidence="4 5">
    <name type="scientific">Betta splendens</name>
    <name type="common">Siamese fighting fish</name>
    <dbReference type="NCBI Taxonomy" id="158456"/>
    <lineage>
        <taxon>Eukaryota</taxon>
        <taxon>Metazoa</taxon>
        <taxon>Chordata</taxon>
        <taxon>Craniata</taxon>
        <taxon>Vertebrata</taxon>
        <taxon>Euteleostomi</taxon>
        <taxon>Actinopterygii</taxon>
        <taxon>Neopterygii</taxon>
        <taxon>Teleostei</taxon>
        <taxon>Neoteleostei</taxon>
        <taxon>Acanthomorphata</taxon>
        <taxon>Anabantaria</taxon>
        <taxon>Anabantiformes</taxon>
        <taxon>Anabantoidei</taxon>
        <taxon>Osphronemidae</taxon>
        <taxon>Betta</taxon>
    </lineage>
</organism>
<feature type="compositionally biased region" description="Polar residues" evidence="1">
    <location>
        <begin position="127"/>
        <end position="138"/>
    </location>
</feature>
<reference evidence="5 6" key="1">
    <citation type="submission" date="2025-04" db="UniProtKB">
        <authorList>
            <consortium name="RefSeq"/>
        </authorList>
    </citation>
    <scope>IDENTIFICATION</scope>
</reference>
<dbReference type="Pfam" id="PF15672">
    <property type="entry name" value="Mucin15"/>
    <property type="match status" value="1"/>
</dbReference>
<feature type="signal peptide" evidence="3">
    <location>
        <begin position="1"/>
        <end position="20"/>
    </location>
</feature>
<dbReference type="InterPro" id="IPR031371">
    <property type="entry name" value="Mucin-15"/>
</dbReference>
<keyword evidence="2" id="KW-0472">Membrane</keyword>
<dbReference type="GeneTree" id="ENSGT00860000135092"/>
<evidence type="ECO:0000256" key="2">
    <source>
        <dbReference type="SAM" id="Phobius"/>
    </source>
</evidence>
<feature type="region of interest" description="Disordered" evidence="1">
    <location>
        <begin position="82"/>
        <end position="236"/>
    </location>
</feature>
<accession>A0A6P7LZI8</accession>
<feature type="chain" id="PRO_5044651607" evidence="3">
    <location>
        <begin position="21"/>
        <end position="325"/>
    </location>
</feature>
<dbReference type="RefSeq" id="XP_055363552.1">
    <property type="nucleotide sequence ID" value="XM_055507577.1"/>
</dbReference>
<dbReference type="PANTHER" id="PTHR45427">
    <property type="entry name" value="MUCIN-15"/>
    <property type="match status" value="1"/>
</dbReference>